<dbReference type="Proteomes" id="UP001642520">
    <property type="component" value="Unassembled WGS sequence"/>
</dbReference>
<dbReference type="EMBL" id="CAXAJV020001294">
    <property type="protein sequence ID" value="CAL7946397.1"/>
    <property type="molecule type" value="Genomic_DNA"/>
</dbReference>
<organism evidence="1 2">
    <name type="scientific">Xylocopa violacea</name>
    <name type="common">Violet carpenter bee</name>
    <name type="synonym">Apis violacea</name>
    <dbReference type="NCBI Taxonomy" id="135666"/>
    <lineage>
        <taxon>Eukaryota</taxon>
        <taxon>Metazoa</taxon>
        <taxon>Ecdysozoa</taxon>
        <taxon>Arthropoda</taxon>
        <taxon>Hexapoda</taxon>
        <taxon>Insecta</taxon>
        <taxon>Pterygota</taxon>
        <taxon>Neoptera</taxon>
        <taxon>Endopterygota</taxon>
        <taxon>Hymenoptera</taxon>
        <taxon>Apocrita</taxon>
        <taxon>Aculeata</taxon>
        <taxon>Apoidea</taxon>
        <taxon>Anthophila</taxon>
        <taxon>Apidae</taxon>
        <taxon>Xylocopa</taxon>
        <taxon>Xylocopa</taxon>
    </lineage>
</organism>
<proteinExistence type="predicted"/>
<sequence>MVTTKFYTLKRVCTYIPYLKVFRRNYVKGIAQSKLRDIHPYKKIHPWKSLQEFSEDLLSNIIYIKDGLVALNKPYGIRCSKPLIRNTCNNIPNGVDYAIKDALPYICDQLNYSNLIVVRCPERYMSGVTLLAADENVERAVNLAFVHSKFFANSYWVITVGVPRKLEDKHRLGMRLISNSTSNSKRATIITSWSNSDEKYGRIKLLKIDYKVLSSSTFNLCSLLEIKSSTEKWHAIRLFSSTFLYSPVLGDNICASQIQKVGDTFLKIDPFLVQPAPLKLDKKILEQLYVSPMHQTIIPAHIHLKSVVLPMFFGNTLTIEAPLWPHFDWTCKQLELI</sequence>
<accession>A0ABP1P186</accession>
<evidence type="ECO:0000313" key="1">
    <source>
        <dbReference type="EMBL" id="CAL7946397.1"/>
    </source>
</evidence>
<name>A0ABP1P186_XYLVO</name>
<dbReference type="Gene3D" id="3.30.2350.10">
    <property type="entry name" value="Pseudouridine synthase"/>
    <property type="match status" value="1"/>
</dbReference>
<gene>
    <name evidence="1" type="ORF">XYLVIOL_LOCUS7755</name>
</gene>
<dbReference type="SUPFAM" id="SSF55120">
    <property type="entry name" value="Pseudouridine synthase"/>
    <property type="match status" value="1"/>
</dbReference>
<dbReference type="InterPro" id="IPR020103">
    <property type="entry name" value="PsdUridine_synth_cat_dom_sf"/>
</dbReference>
<reference evidence="1 2" key="1">
    <citation type="submission" date="2024-08" db="EMBL/GenBank/DDBJ databases">
        <authorList>
            <person name="Will J Nash"/>
            <person name="Angela Man"/>
            <person name="Seanna McTaggart"/>
            <person name="Kendall Baker"/>
            <person name="Tom Barker"/>
            <person name="Leah Catchpole"/>
            <person name="Alex Durrant"/>
            <person name="Karim Gharbi"/>
            <person name="Naomi Irish"/>
            <person name="Gemy Kaithakottil"/>
            <person name="Debby Ku"/>
            <person name="Aaliyah Providence"/>
            <person name="Felix Shaw"/>
            <person name="David Swarbreck"/>
            <person name="Chris Watkins"/>
            <person name="Ann M. McCartney"/>
            <person name="Giulio Formenti"/>
            <person name="Alice Mouton"/>
            <person name="Noel Vella"/>
            <person name="Bjorn M von Reumont"/>
            <person name="Adriana Vella"/>
            <person name="Wilfried Haerty"/>
        </authorList>
    </citation>
    <scope>NUCLEOTIDE SEQUENCE [LARGE SCALE GENOMIC DNA]</scope>
</reference>
<evidence type="ECO:0008006" key="3">
    <source>
        <dbReference type="Google" id="ProtNLM"/>
    </source>
</evidence>
<keyword evidence="2" id="KW-1185">Reference proteome</keyword>
<protein>
    <recommendedName>
        <fullName evidence="3">RNA pseudouridylate synthase domain-containing protein 4</fullName>
    </recommendedName>
</protein>
<evidence type="ECO:0000313" key="2">
    <source>
        <dbReference type="Proteomes" id="UP001642520"/>
    </source>
</evidence>
<comment type="caution">
    <text evidence="1">The sequence shown here is derived from an EMBL/GenBank/DDBJ whole genome shotgun (WGS) entry which is preliminary data.</text>
</comment>